<dbReference type="Proteomes" id="UP001221898">
    <property type="component" value="Unassembled WGS sequence"/>
</dbReference>
<reference evidence="2" key="1">
    <citation type="journal article" date="2023" name="Science">
        <title>Genome structures resolve the early diversification of teleost fishes.</title>
        <authorList>
            <person name="Parey E."/>
            <person name="Louis A."/>
            <person name="Montfort J."/>
            <person name="Bouchez O."/>
            <person name="Roques C."/>
            <person name="Iampietro C."/>
            <person name="Lluch J."/>
            <person name="Castinel A."/>
            <person name="Donnadieu C."/>
            <person name="Desvignes T."/>
            <person name="Floi Bucao C."/>
            <person name="Jouanno E."/>
            <person name="Wen M."/>
            <person name="Mejri S."/>
            <person name="Dirks R."/>
            <person name="Jansen H."/>
            <person name="Henkel C."/>
            <person name="Chen W.J."/>
            <person name="Zahm M."/>
            <person name="Cabau C."/>
            <person name="Klopp C."/>
            <person name="Thompson A.W."/>
            <person name="Robinson-Rechavi M."/>
            <person name="Braasch I."/>
            <person name="Lecointre G."/>
            <person name="Bobe J."/>
            <person name="Postlethwait J.H."/>
            <person name="Berthelot C."/>
            <person name="Roest Crollius H."/>
            <person name="Guiguen Y."/>
        </authorList>
    </citation>
    <scope>NUCLEOTIDE SEQUENCE</scope>
    <source>
        <strain evidence="2">NC1722</strain>
    </source>
</reference>
<name>A0AAD7RPM8_9TELE</name>
<evidence type="ECO:0000313" key="3">
    <source>
        <dbReference type="Proteomes" id="UP001221898"/>
    </source>
</evidence>
<organism evidence="2 3">
    <name type="scientific">Aldrovandia affinis</name>
    <dbReference type="NCBI Taxonomy" id="143900"/>
    <lineage>
        <taxon>Eukaryota</taxon>
        <taxon>Metazoa</taxon>
        <taxon>Chordata</taxon>
        <taxon>Craniata</taxon>
        <taxon>Vertebrata</taxon>
        <taxon>Euteleostomi</taxon>
        <taxon>Actinopterygii</taxon>
        <taxon>Neopterygii</taxon>
        <taxon>Teleostei</taxon>
        <taxon>Notacanthiformes</taxon>
        <taxon>Halosauridae</taxon>
        <taxon>Aldrovandia</taxon>
    </lineage>
</organism>
<feature type="region of interest" description="Disordered" evidence="1">
    <location>
        <begin position="93"/>
        <end position="112"/>
    </location>
</feature>
<dbReference type="AlphaFoldDB" id="A0AAD7RPM8"/>
<protein>
    <submittedName>
        <fullName evidence="2">Uncharacterized protein</fullName>
    </submittedName>
</protein>
<dbReference type="EMBL" id="JAINUG010000202">
    <property type="protein sequence ID" value="KAJ8387995.1"/>
    <property type="molecule type" value="Genomic_DNA"/>
</dbReference>
<accession>A0AAD7RPM8</accession>
<comment type="caution">
    <text evidence="2">The sequence shown here is derived from an EMBL/GenBank/DDBJ whole genome shotgun (WGS) entry which is preliminary data.</text>
</comment>
<keyword evidence="3" id="KW-1185">Reference proteome</keyword>
<sequence length="189" mass="21654">MGYLHILGRIPMARALSPWWEDTFYEEGTQDLTRMLRIVRGLLDQTEYHLSQAQIEVNLAEHSQDPLQLINHIRPLCLHMVGLDPPRQYHRMRPHGRRQGGKPSTTYHVEDNTPVGKVSAKQFLSSASTKDEPTVYLAKKALQHFKGKPKVFIVTSRQDVHSNCMDVQHLHSSQEKADTRNILQSLDAV</sequence>
<evidence type="ECO:0000256" key="1">
    <source>
        <dbReference type="SAM" id="MobiDB-lite"/>
    </source>
</evidence>
<evidence type="ECO:0000313" key="2">
    <source>
        <dbReference type="EMBL" id="KAJ8387995.1"/>
    </source>
</evidence>
<gene>
    <name evidence="2" type="ORF">AAFF_G00147860</name>
</gene>
<proteinExistence type="predicted"/>